<keyword evidence="4" id="KW-0547">Nucleotide-binding</keyword>
<dbReference type="NCBIfam" id="NF002243">
    <property type="entry name" value="PRK01153.1"/>
    <property type="match status" value="1"/>
</dbReference>
<dbReference type="InterPro" id="IPR014729">
    <property type="entry name" value="Rossmann-like_a/b/a_fold"/>
</dbReference>
<evidence type="ECO:0000256" key="4">
    <source>
        <dbReference type="HAMAP-Rule" id="MF_00243"/>
    </source>
</evidence>
<keyword evidence="2 4" id="KW-0808">Transferase</keyword>
<reference evidence="7 8" key="2">
    <citation type="journal article" date="2014" name="Extremophiles">
        <title>Analysis of the complete genome of Fervidococcus fontis confirms the distinct phylogenetic position of the order Fervidicoccales and suggests its environmental function.</title>
        <authorList>
            <person name="Lebedinsky A.V."/>
            <person name="Mardanov A.V."/>
            <person name="Kublanov I.V."/>
            <person name="Gumerov V.M."/>
            <person name="Beletsky A.V."/>
            <person name="Perevalova A.A."/>
            <person name="Bidzhieva S.Kh."/>
            <person name="Bonch-Osmolovskaya E.A."/>
            <person name="Skryabin K.G."/>
            <person name="Ravin N.V."/>
        </authorList>
    </citation>
    <scope>NUCLEOTIDE SEQUENCE [LARGE SCALE GENOMIC DNA]</scope>
    <source>
        <strain evidence="8">DSM 19380 / VKM B-2539 / Kam940</strain>
    </source>
</reference>
<dbReference type="Proteomes" id="UP000007391">
    <property type="component" value="Chromosome"/>
</dbReference>
<dbReference type="HAMAP" id="MF_00243">
    <property type="entry name" value="NMN_adenylyltr"/>
    <property type="match status" value="1"/>
</dbReference>
<accession>I0A190</accession>
<dbReference type="Gene3D" id="3.40.50.620">
    <property type="entry name" value="HUPs"/>
    <property type="match status" value="1"/>
</dbReference>
<keyword evidence="8" id="KW-1185">Reference proteome</keyword>
<organism evidence="7 8">
    <name type="scientific">Fervidicoccus fontis (strain DSM 19380 / JCM 18336 / VKM B-2539 / Kam940)</name>
    <dbReference type="NCBI Taxonomy" id="1163730"/>
    <lineage>
        <taxon>Archaea</taxon>
        <taxon>Thermoproteota</taxon>
        <taxon>Thermoprotei</taxon>
        <taxon>Fervidicoccales</taxon>
        <taxon>Fervidicoccaceae</taxon>
        <taxon>Fervidicoccus</taxon>
    </lineage>
</organism>
<dbReference type="InterPro" id="IPR006418">
    <property type="entry name" value="NMN_Atrans_arc"/>
</dbReference>
<dbReference type="EMBL" id="CP003423">
    <property type="protein sequence ID" value="AFH42747.1"/>
    <property type="molecule type" value="Genomic_DNA"/>
</dbReference>
<keyword evidence="4" id="KW-0067">ATP-binding</keyword>
<name>I0A190_FERFK</name>
<dbReference type="UniPathway" id="UPA00253">
    <property type="reaction ID" value="UER00600"/>
</dbReference>
<dbReference type="OrthoDB" id="264480at2157"/>
<dbReference type="NCBIfam" id="TIGR01527">
    <property type="entry name" value="arch_NMN_Atrans"/>
    <property type="match status" value="1"/>
</dbReference>
<dbReference type="InterPro" id="IPR004821">
    <property type="entry name" value="Cyt_trans-like"/>
</dbReference>
<feature type="domain" description="Cytidyltransferase-like" evidence="6">
    <location>
        <begin position="13"/>
        <end position="143"/>
    </location>
</feature>
<evidence type="ECO:0000256" key="5">
    <source>
        <dbReference type="NCBIfam" id="TIGR01527"/>
    </source>
</evidence>
<evidence type="ECO:0000313" key="7">
    <source>
        <dbReference type="EMBL" id="AFH42747.1"/>
    </source>
</evidence>
<dbReference type="Pfam" id="PF01467">
    <property type="entry name" value="CTP_transf_like"/>
    <property type="match status" value="1"/>
</dbReference>
<protein>
    <recommendedName>
        <fullName evidence="4 5">Nicotinamide-nucleotide adenylyltransferase</fullName>
        <ecNumber evidence="4 5">2.7.7.1</ecNumber>
    </recommendedName>
    <alternativeName>
        <fullName evidence="4">NAD(+) diphosphorylase</fullName>
    </alternativeName>
    <alternativeName>
        <fullName evidence="4">NAD(+) pyrophosphorylase</fullName>
    </alternativeName>
    <alternativeName>
        <fullName evidence="4">NMN adenylyltransferase</fullName>
    </alternativeName>
</protein>
<comment type="subcellular location">
    <subcellularLocation>
        <location evidence="4">Cytoplasm</location>
    </subcellularLocation>
</comment>
<dbReference type="FunCoup" id="I0A190">
    <property type="interactions" value="4"/>
</dbReference>
<keyword evidence="4" id="KW-0662">Pyridine nucleotide biosynthesis</keyword>
<dbReference type="PANTHER" id="PTHR21342:SF0">
    <property type="entry name" value="BIFUNCTIONAL NMN ADENYLYLTRANSFERASE_NUDIX HYDROLASE"/>
    <property type="match status" value="1"/>
</dbReference>
<dbReference type="GO" id="GO:0009435">
    <property type="term" value="P:NAD+ biosynthetic process"/>
    <property type="evidence" value="ECO:0007669"/>
    <property type="project" value="UniProtKB-UniRule"/>
</dbReference>
<keyword evidence="4" id="KW-0520">NAD</keyword>
<dbReference type="KEGG" id="ffo:FFONT_0759"/>
<dbReference type="GO" id="GO:0005737">
    <property type="term" value="C:cytoplasm"/>
    <property type="evidence" value="ECO:0007669"/>
    <property type="project" value="UniProtKB-SubCell"/>
</dbReference>
<dbReference type="InParanoid" id="I0A190"/>
<evidence type="ECO:0000259" key="6">
    <source>
        <dbReference type="Pfam" id="PF01467"/>
    </source>
</evidence>
<dbReference type="SUPFAM" id="SSF52374">
    <property type="entry name" value="Nucleotidylyl transferase"/>
    <property type="match status" value="1"/>
</dbReference>
<comment type="catalytic activity">
    <reaction evidence="4">
        <text>beta-nicotinamide D-ribonucleotide + ATP + H(+) = diphosphate + NAD(+)</text>
        <dbReference type="Rhea" id="RHEA:21360"/>
        <dbReference type="ChEBI" id="CHEBI:14649"/>
        <dbReference type="ChEBI" id="CHEBI:15378"/>
        <dbReference type="ChEBI" id="CHEBI:30616"/>
        <dbReference type="ChEBI" id="CHEBI:33019"/>
        <dbReference type="ChEBI" id="CHEBI:57540"/>
        <dbReference type="EC" id="2.7.7.1"/>
    </reaction>
</comment>
<dbReference type="GO" id="GO:0000309">
    <property type="term" value="F:nicotinamide-nucleotide adenylyltransferase activity"/>
    <property type="evidence" value="ECO:0007669"/>
    <property type="project" value="UniProtKB-UniRule"/>
</dbReference>
<dbReference type="GO" id="GO:0005524">
    <property type="term" value="F:ATP binding"/>
    <property type="evidence" value="ECO:0007669"/>
    <property type="project" value="UniProtKB-KW"/>
</dbReference>
<dbReference type="PANTHER" id="PTHR21342">
    <property type="entry name" value="PHOSPHOPANTETHEINE ADENYLYLTRANSFERASE"/>
    <property type="match status" value="1"/>
</dbReference>
<dbReference type="eggNOG" id="arCOG00972">
    <property type="taxonomic scope" value="Archaea"/>
</dbReference>
<dbReference type="HOGENOM" id="CLU_108783_0_0_2"/>
<gene>
    <name evidence="7" type="ordered locus">FFONT_0759</name>
</gene>
<dbReference type="STRING" id="1163730.FFONT_0759"/>
<dbReference type="NCBIfam" id="TIGR00125">
    <property type="entry name" value="cyt_tran_rel"/>
    <property type="match status" value="1"/>
</dbReference>
<keyword evidence="3 4" id="KW-0548">Nucleotidyltransferase</keyword>
<proteinExistence type="inferred from homology"/>
<comment type="similarity">
    <text evidence="1 4">Belongs to the archaeal NMN adenylyltransferase family.</text>
</comment>
<evidence type="ECO:0000256" key="1">
    <source>
        <dbReference type="ARBA" id="ARBA00010124"/>
    </source>
</evidence>
<evidence type="ECO:0000256" key="2">
    <source>
        <dbReference type="ARBA" id="ARBA00022679"/>
    </source>
</evidence>
<dbReference type="EC" id="2.7.7.1" evidence="4 5"/>
<dbReference type="AlphaFoldDB" id="I0A190"/>
<comment type="pathway">
    <text evidence="4">Cofactor biosynthesis; NAD(+) biosynthesis; NAD(+) from nicotinamide D-ribonucleotide: step 1/1.</text>
</comment>
<keyword evidence="4" id="KW-0963">Cytoplasm</keyword>
<sequence length="182" mass="21231">MFEEIKERYNRILFPGRFQPLHYGHIEVIKWMLNFGDEIIIAIGSAQKSHMVDNPFTAGERMVMIREALKEEGFDLSKFYIVPVPDIEYNSIWISYLESLLPPFDAVCSRNPLVIRLAKEERYDVLVPPFFLRSEYSGKKIRKKMLSGEKWESYVPPSVARIIKQISGIQRLIDSSLSDELE</sequence>
<dbReference type="CDD" id="cd02166">
    <property type="entry name" value="NMNAT_Archaea"/>
    <property type="match status" value="1"/>
</dbReference>
<evidence type="ECO:0000256" key="3">
    <source>
        <dbReference type="ARBA" id="ARBA00022695"/>
    </source>
</evidence>
<evidence type="ECO:0000313" key="8">
    <source>
        <dbReference type="Proteomes" id="UP000007391"/>
    </source>
</evidence>
<reference evidence="8" key="1">
    <citation type="submission" date="2012-03" db="EMBL/GenBank/DDBJ databases">
        <title>Fervidicoccus fontis complete genome analysis confirms its distinct phylogenetic position and predicts its environmental function.</title>
        <authorList>
            <person name="Lebedinsky A.V."/>
            <person name="Mardanov A.V."/>
            <person name="Gumerov V.M."/>
            <person name="Beletsky A.V."/>
            <person name="Kublanov I.V."/>
            <person name="Perevalova A.A."/>
            <person name="Bonch-Osmolovskaya E.A."/>
            <person name="Ravin N.V."/>
            <person name="Skryabin K.G."/>
        </authorList>
    </citation>
    <scope>NUCLEOTIDE SEQUENCE [LARGE SCALE GENOMIC DNA]</scope>
    <source>
        <strain evidence="8">DSM 19380 / VKM B-2539 / Kam940</strain>
    </source>
</reference>